<evidence type="ECO:0000313" key="3">
    <source>
        <dbReference type="EMBL" id="GGZ80039.1"/>
    </source>
</evidence>
<evidence type="ECO:0000313" key="4">
    <source>
        <dbReference type="Proteomes" id="UP000636004"/>
    </source>
</evidence>
<keyword evidence="1" id="KW-0472">Membrane</keyword>
<feature type="transmembrane region" description="Helical" evidence="1">
    <location>
        <begin position="32"/>
        <end position="52"/>
    </location>
</feature>
<protein>
    <recommendedName>
        <fullName evidence="2">Potassium channel domain-containing protein</fullName>
    </recommendedName>
</protein>
<evidence type="ECO:0000256" key="1">
    <source>
        <dbReference type="SAM" id="Phobius"/>
    </source>
</evidence>
<dbReference type="SUPFAM" id="SSF81324">
    <property type="entry name" value="Voltage-gated potassium channels"/>
    <property type="match status" value="1"/>
</dbReference>
<feature type="transmembrane region" description="Helical" evidence="1">
    <location>
        <begin position="139"/>
        <end position="156"/>
    </location>
</feature>
<gene>
    <name evidence="3" type="ORF">GCM10007028_17040</name>
</gene>
<keyword evidence="4" id="KW-1185">Reference proteome</keyword>
<dbReference type="EMBL" id="BMWZ01000003">
    <property type="protein sequence ID" value="GGZ80039.1"/>
    <property type="molecule type" value="Genomic_DNA"/>
</dbReference>
<proteinExistence type="predicted"/>
<dbReference type="Gene3D" id="1.10.287.70">
    <property type="match status" value="1"/>
</dbReference>
<dbReference type="InterPro" id="IPR013099">
    <property type="entry name" value="K_chnl_dom"/>
</dbReference>
<feature type="domain" description="Potassium channel" evidence="2">
    <location>
        <begin position="140"/>
        <end position="188"/>
    </location>
</feature>
<dbReference type="Pfam" id="PF07885">
    <property type="entry name" value="Ion_trans_2"/>
    <property type="match status" value="1"/>
</dbReference>
<keyword evidence="1" id="KW-1133">Transmembrane helix</keyword>
<accession>A0A918QZG2</accession>
<sequence length="197" mass="22221">MPIALYDSVIMPILFMLNILFGLLLTSKNKRLTQAFAILFLILIVIFGFNLIKKSESNLLSFIRFGVYFVFYIFVTIEIIKQVLKTKSVSKNVITGLMSGYISMGFLAFFMFTTIEIAVPGSFKGLLPAGGTFLNKVDALLYYSYITLLTIGYGDIVPLTDVARKSSFFVGILGQFYIIIVTTVVVEKYIYNSRNRK</sequence>
<feature type="transmembrane region" description="Helical" evidence="1">
    <location>
        <begin position="168"/>
        <end position="191"/>
    </location>
</feature>
<keyword evidence="1" id="KW-0812">Transmembrane</keyword>
<name>A0A918QZG2_9FLAO</name>
<comment type="caution">
    <text evidence="3">The sequence shown here is derived from an EMBL/GenBank/DDBJ whole genome shotgun (WGS) entry which is preliminary data.</text>
</comment>
<dbReference type="Proteomes" id="UP000636004">
    <property type="component" value="Unassembled WGS sequence"/>
</dbReference>
<dbReference type="AlphaFoldDB" id="A0A918QZG2"/>
<evidence type="ECO:0000259" key="2">
    <source>
        <dbReference type="Pfam" id="PF07885"/>
    </source>
</evidence>
<reference evidence="3" key="1">
    <citation type="journal article" date="2014" name="Int. J. Syst. Evol. Microbiol.">
        <title>Complete genome sequence of Corynebacterium casei LMG S-19264T (=DSM 44701T), isolated from a smear-ripened cheese.</title>
        <authorList>
            <consortium name="US DOE Joint Genome Institute (JGI-PGF)"/>
            <person name="Walter F."/>
            <person name="Albersmeier A."/>
            <person name="Kalinowski J."/>
            <person name="Ruckert C."/>
        </authorList>
    </citation>
    <scope>NUCLEOTIDE SEQUENCE</scope>
    <source>
        <strain evidence="3">KCTC 12710</strain>
    </source>
</reference>
<organism evidence="3 4">
    <name type="scientific">Algibacter mikhailovii</name>
    <dbReference type="NCBI Taxonomy" id="425498"/>
    <lineage>
        <taxon>Bacteria</taxon>
        <taxon>Pseudomonadati</taxon>
        <taxon>Bacteroidota</taxon>
        <taxon>Flavobacteriia</taxon>
        <taxon>Flavobacteriales</taxon>
        <taxon>Flavobacteriaceae</taxon>
        <taxon>Algibacter</taxon>
    </lineage>
</organism>
<feature type="transmembrane region" description="Helical" evidence="1">
    <location>
        <begin position="6"/>
        <end position="25"/>
    </location>
</feature>
<feature type="transmembrane region" description="Helical" evidence="1">
    <location>
        <begin position="58"/>
        <end position="80"/>
    </location>
</feature>
<reference evidence="3" key="2">
    <citation type="submission" date="2020-09" db="EMBL/GenBank/DDBJ databases">
        <authorList>
            <person name="Sun Q."/>
            <person name="Kim S."/>
        </authorList>
    </citation>
    <scope>NUCLEOTIDE SEQUENCE</scope>
    <source>
        <strain evidence="3">KCTC 12710</strain>
    </source>
</reference>
<feature type="transmembrane region" description="Helical" evidence="1">
    <location>
        <begin position="101"/>
        <end position="119"/>
    </location>
</feature>